<dbReference type="EMBL" id="BKAJ01000021">
    <property type="protein sequence ID" value="GEP54093.1"/>
    <property type="molecule type" value="Genomic_DNA"/>
</dbReference>
<dbReference type="GO" id="GO:0043190">
    <property type="term" value="C:ATP-binding cassette (ABC) transporter complex"/>
    <property type="evidence" value="ECO:0007669"/>
    <property type="project" value="InterPro"/>
</dbReference>
<accession>A0A512N582</accession>
<evidence type="ECO:0000313" key="7">
    <source>
        <dbReference type="EMBL" id="GEP54093.1"/>
    </source>
</evidence>
<dbReference type="OrthoDB" id="9803988at2"/>
<keyword evidence="3" id="KW-0813">Transport</keyword>
<evidence type="ECO:0000256" key="3">
    <source>
        <dbReference type="ARBA" id="ARBA00022448"/>
    </source>
</evidence>
<evidence type="ECO:0000256" key="2">
    <source>
        <dbReference type="ARBA" id="ARBA00005695"/>
    </source>
</evidence>
<dbReference type="InterPro" id="IPR039424">
    <property type="entry name" value="SBP_5"/>
</dbReference>
<dbReference type="PANTHER" id="PTHR30290:SF9">
    <property type="entry name" value="OLIGOPEPTIDE-BINDING PROTEIN APPA"/>
    <property type="match status" value="1"/>
</dbReference>
<comment type="similarity">
    <text evidence="2">Belongs to the bacterial solute-binding protein 5 family.</text>
</comment>
<dbReference type="RefSeq" id="WP_147147315.1">
    <property type="nucleotide sequence ID" value="NZ_BKAJ01000021.1"/>
</dbReference>
<dbReference type="PIRSF" id="PIRSF002741">
    <property type="entry name" value="MppA"/>
    <property type="match status" value="1"/>
</dbReference>
<evidence type="ECO:0000313" key="8">
    <source>
        <dbReference type="Proteomes" id="UP000321058"/>
    </source>
</evidence>
<feature type="domain" description="Solute-binding protein family 5" evidence="6">
    <location>
        <begin position="67"/>
        <end position="442"/>
    </location>
</feature>
<evidence type="ECO:0000256" key="4">
    <source>
        <dbReference type="ARBA" id="ARBA00022729"/>
    </source>
</evidence>
<feature type="chain" id="PRO_5022106537" evidence="5">
    <location>
        <begin position="23"/>
        <end position="526"/>
    </location>
</feature>
<name>A0A512N582_9HYPH</name>
<dbReference type="AlphaFoldDB" id="A0A512N582"/>
<comment type="caution">
    <text evidence="7">The sequence shown here is derived from an EMBL/GenBank/DDBJ whole genome shotgun (WGS) entry which is preliminary data.</text>
</comment>
<dbReference type="GO" id="GO:0030288">
    <property type="term" value="C:outer membrane-bounded periplasmic space"/>
    <property type="evidence" value="ECO:0007669"/>
    <property type="project" value="UniProtKB-ARBA"/>
</dbReference>
<dbReference type="Proteomes" id="UP000321058">
    <property type="component" value="Unassembled WGS sequence"/>
</dbReference>
<protein>
    <submittedName>
        <fullName evidence="7">ABC transporter substrate-binding protein</fullName>
    </submittedName>
</protein>
<evidence type="ECO:0000256" key="5">
    <source>
        <dbReference type="SAM" id="SignalP"/>
    </source>
</evidence>
<dbReference type="Gene3D" id="3.40.190.10">
    <property type="entry name" value="Periplasmic binding protein-like II"/>
    <property type="match status" value="1"/>
</dbReference>
<sequence>MFVARIAALAAAALCAASVADAKTLRWASQGDALTLDPHAQNEGPTSGMNAHVYEPLISRDPSLSKVPALALSWKAIAPDTWEFKLRPDVKFSDGTPFTADDVVFSYNRALAPTSDFRAYISSIKEVKAIDPLTVHIITNGPNPILPDYASSILIMSKAWAEKHNVTKPQSFKDKEETYAVRNAMGTGAFTVKQRDPDVKTVMAKNPTYWGAKDFPASPDELVYTPIKEPATRVAALISGQVDFVLDAPLQDIARIKQTPGLKTEETAQVRSIFLGLDMGAAELKYSDVKGKNPFADKRVRQAMYQAIDIDAIKAKVMRNFAAPAGLVTSPGVHGYTKDLDKRLKFDVASAKKLMADAGYPNGFSVVLDCPNDRYNNDEQICQAVTGMLAQIGIKVDLQARSKTLHFPKIQKKDSSFFLLGWGVPTLDSHYVFTYLYQTNDAAKKVGGYNLTNYSNAKMDELTDCILKEVDQAKRDKMIADAWKLAIEDMPYLPLHHQLIVWSMSDKVTIPIFANDSPNFKYSKMK</sequence>
<gene>
    <name evidence="7" type="ORF">RSO01_12590</name>
</gene>
<organism evidence="7 8">
    <name type="scientific">Reyranella soli</name>
    <dbReference type="NCBI Taxonomy" id="1230389"/>
    <lineage>
        <taxon>Bacteria</taxon>
        <taxon>Pseudomonadati</taxon>
        <taxon>Pseudomonadota</taxon>
        <taxon>Alphaproteobacteria</taxon>
        <taxon>Hyphomicrobiales</taxon>
        <taxon>Reyranellaceae</taxon>
        <taxon>Reyranella</taxon>
    </lineage>
</organism>
<evidence type="ECO:0000259" key="6">
    <source>
        <dbReference type="Pfam" id="PF00496"/>
    </source>
</evidence>
<reference evidence="7 8" key="1">
    <citation type="submission" date="2019-07" db="EMBL/GenBank/DDBJ databases">
        <title>Whole genome shotgun sequence of Reyranella soli NBRC 108950.</title>
        <authorList>
            <person name="Hosoyama A."/>
            <person name="Uohara A."/>
            <person name="Ohji S."/>
            <person name="Ichikawa N."/>
        </authorList>
    </citation>
    <scope>NUCLEOTIDE SEQUENCE [LARGE SCALE GENOMIC DNA]</scope>
    <source>
        <strain evidence="7 8">NBRC 108950</strain>
    </source>
</reference>
<dbReference type="SUPFAM" id="SSF53850">
    <property type="entry name" value="Periplasmic binding protein-like II"/>
    <property type="match status" value="1"/>
</dbReference>
<proteinExistence type="inferred from homology"/>
<dbReference type="Gene3D" id="3.10.105.10">
    <property type="entry name" value="Dipeptide-binding Protein, Domain 3"/>
    <property type="match status" value="1"/>
</dbReference>
<keyword evidence="4 5" id="KW-0732">Signal</keyword>
<dbReference type="Gene3D" id="3.90.76.10">
    <property type="entry name" value="Dipeptide-binding Protein, Domain 1"/>
    <property type="match status" value="1"/>
</dbReference>
<comment type="subcellular location">
    <subcellularLocation>
        <location evidence="1">Periplasm</location>
    </subcellularLocation>
</comment>
<dbReference type="InterPro" id="IPR030678">
    <property type="entry name" value="Peptide/Ni-bd"/>
</dbReference>
<dbReference type="Pfam" id="PF00496">
    <property type="entry name" value="SBP_bac_5"/>
    <property type="match status" value="1"/>
</dbReference>
<feature type="signal peptide" evidence="5">
    <location>
        <begin position="1"/>
        <end position="22"/>
    </location>
</feature>
<keyword evidence="8" id="KW-1185">Reference proteome</keyword>
<dbReference type="GO" id="GO:0015833">
    <property type="term" value="P:peptide transport"/>
    <property type="evidence" value="ECO:0007669"/>
    <property type="project" value="TreeGrafter"/>
</dbReference>
<evidence type="ECO:0000256" key="1">
    <source>
        <dbReference type="ARBA" id="ARBA00004418"/>
    </source>
</evidence>
<dbReference type="PANTHER" id="PTHR30290">
    <property type="entry name" value="PERIPLASMIC BINDING COMPONENT OF ABC TRANSPORTER"/>
    <property type="match status" value="1"/>
</dbReference>
<dbReference type="InterPro" id="IPR000914">
    <property type="entry name" value="SBP_5_dom"/>
</dbReference>
<dbReference type="GO" id="GO:1904680">
    <property type="term" value="F:peptide transmembrane transporter activity"/>
    <property type="evidence" value="ECO:0007669"/>
    <property type="project" value="TreeGrafter"/>
</dbReference>
<dbReference type="CDD" id="cd08498">
    <property type="entry name" value="PBP2_NikA_DppA_OppA_like_2"/>
    <property type="match status" value="1"/>
</dbReference>